<evidence type="ECO:0000256" key="11">
    <source>
        <dbReference type="ARBA" id="ARBA00023136"/>
    </source>
</evidence>
<dbReference type="EC" id="2.7.13.3" evidence="3"/>
<dbReference type="Gene3D" id="3.30.565.10">
    <property type="entry name" value="Histidine kinase-like ATPase, C-terminal domain"/>
    <property type="match status" value="1"/>
</dbReference>
<organism evidence="15 16">
    <name type="scientific">Thermobacillus xylanilyticus</name>
    <dbReference type="NCBI Taxonomy" id="76633"/>
    <lineage>
        <taxon>Bacteria</taxon>
        <taxon>Bacillati</taxon>
        <taxon>Bacillota</taxon>
        <taxon>Bacilli</taxon>
        <taxon>Bacillales</taxon>
        <taxon>Paenibacillaceae</taxon>
        <taxon>Thermobacillus</taxon>
    </lineage>
</organism>
<dbReference type="Pfam" id="PF00672">
    <property type="entry name" value="HAMP"/>
    <property type="match status" value="1"/>
</dbReference>
<name>A0ABN7S863_THEXY</name>
<keyword evidence="5" id="KW-0597">Phosphoprotein</keyword>
<dbReference type="InterPro" id="IPR010559">
    <property type="entry name" value="Sig_transdc_His_kin_internal"/>
</dbReference>
<dbReference type="InterPro" id="IPR050640">
    <property type="entry name" value="Bact_2-comp_sensor_kinase"/>
</dbReference>
<evidence type="ECO:0000256" key="9">
    <source>
        <dbReference type="ARBA" id="ARBA00022840"/>
    </source>
</evidence>
<evidence type="ECO:0000256" key="3">
    <source>
        <dbReference type="ARBA" id="ARBA00012438"/>
    </source>
</evidence>
<dbReference type="SUPFAM" id="SSF158472">
    <property type="entry name" value="HAMP domain-like"/>
    <property type="match status" value="1"/>
</dbReference>
<dbReference type="Gene3D" id="6.10.340.10">
    <property type="match status" value="1"/>
</dbReference>
<dbReference type="Proteomes" id="UP000681526">
    <property type="component" value="Unassembled WGS sequence"/>
</dbReference>
<evidence type="ECO:0000256" key="2">
    <source>
        <dbReference type="ARBA" id="ARBA00004651"/>
    </source>
</evidence>
<dbReference type="PANTHER" id="PTHR34220:SF7">
    <property type="entry name" value="SENSOR HISTIDINE KINASE YPDA"/>
    <property type="match status" value="1"/>
</dbReference>
<keyword evidence="11 12" id="KW-0472">Membrane</keyword>
<evidence type="ECO:0000256" key="12">
    <source>
        <dbReference type="SAM" id="Phobius"/>
    </source>
</evidence>
<dbReference type="InterPro" id="IPR036890">
    <property type="entry name" value="HATPase_C_sf"/>
</dbReference>
<dbReference type="SUPFAM" id="SSF55874">
    <property type="entry name" value="ATPase domain of HSP90 chaperone/DNA topoisomerase II/histidine kinase"/>
    <property type="match status" value="1"/>
</dbReference>
<dbReference type="EMBL" id="CAJRAY010000083">
    <property type="protein sequence ID" value="CAG5091656.1"/>
    <property type="molecule type" value="Genomic_DNA"/>
</dbReference>
<protein>
    <recommendedName>
        <fullName evidence="3">histidine kinase</fullName>
        <ecNumber evidence="3">2.7.13.3</ecNumber>
    </recommendedName>
</protein>
<feature type="transmembrane region" description="Helical" evidence="12">
    <location>
        <begin position="24"/>
        <end position="47"/>
    </location>
</feature>
<dbReference type="SMART" id="SM00387">
    <property type="entry name" value="HATPase_c"/>
    <property type="match status" value="1"/>
</dbReference>
<dbReference type="Pfam" id="PF02518">
    <property type="entry name" value="HATPase_c"/>
    <property type="match status" value="1"/>
</dbReference>
<dbReference type="CDD" id="cd06225">
    <property type="entry name" value="HAMP"/>
    <property type="match status" value="1"/>
</dbReference>
<evidence type="ECO:0000313" key="15">
    <source>
        <dbReference type="EMBL" id="CAG5091656.1"/>
    </source>
</evidence>
<dbReference type="PRINTS" id="PR00344">
    <property type="entry name" value="BCTRLSENSOR"/>
</dbReference>
<evidence type="ECO:0000313" key="16">
    <source>
        <dbReference type="Proteomes" id="UP000681526"/>
    </source>
</evidence>
<evidence type="ECO:0000256" key="8">
    <source>
        <dbReference type="ARBA" id="ARBA00022777"/>
    </source>
</evidence>
<proteinExistence type="predicted"/>
<comment type="catalytic activity">
    <reaction evidence="1">
        <text>ATP + protein L-histidine = ADP + protein N-phospho-L-histidine.</text>
        <dbReference type="EC" id="2.7.13.3"/>
    </reaction>
</comment>
<evidence type="ECO:0000256" key="6">
    <source>
        <dbReference type="ARBA" id="ARBA00022679"/>
    </source>
</evidence>
<gene>
    <name evidence="15" type="primary">txxe 2865</name>
    <name evidence="15" type="ORF">TXXE_16045</name>
</gene>
<keyword evidence="8" id="KW-0418">Kinase</keyword>
<keyword evidence="9" id="KW-0067">ATP-binding</keyword>
<dbReference type="PROSITE" id="PS50885">
    <property type="entry name" value="HAMP"/>
    <property type="match status" value="1"/>
</dbReference>
<dbReference type="Pfam" id="PF06580">
    <property type="entry name" value="His_kinase"/>
    <property type="match status" value="1"/>
</dbReference>
<keyword evidence="7" id="KW-0547">Nucleotide-binding</keyword>
<sequence>MLLRFIEKAAIRITSSLNLRGKILLLYGAIVLLPTVILGAVAGYFTLASVRSNYMVTIREALRQTAQNIEFRKQSYDVLTIRTATDGELIARLSREYGDMAEQLDTVTYVDRSFMAMSKYLPGIRDFRIYHMNPTLVQDGSLLWKPEERPLAGMPESEWYRQTLASDESPAWRNVPDSPGELVLTHKILARNGQAIGLVFMKLSYDTVFGELLEHPFNGAGELYIIDAENRIIAATNRGMIGRIAESAPLQQAAEGVSGETEGWSGVEEGGSRYFSQPAGSGWNVAAVIHMDQLERRSRHIMYGIAGGVAFFLLLSMFMVLTVMKNIVLRIRKIGNRMNDVAQGEFDVTVHSRGDDELGELELLFNSMSGKLGKLVHDMARVKLKEREQSFRALQAQINPHFIYNSLSLIRWRAMDLGDDMQIRTIDALTTFYRLALDNTINVTRIETELQHVRAYLEIQQLRYPDMVRIEWDIDPDVSAYYTIKLLLQPIVENCYVHGEITKKPGAYIRIAAKRTDGRIRFEVEDNGKGIPPETALLLMRGERTGTGNGFGTTNIRERLRLYFGSGSEFAIDSRVGEGTRVTITIPACLERPEIRREEEA</sequence>
<comment type="subcellular location">
    <subcellularLocation>
        <location evidence="2">Cell membrane</location>
        <topology evidence="2">Multi-pass membrane protein</topology>
    </subcellularLocation>
</comment>
<keyword evidence="4" id="KW-1003">Cell membrane</keyword>
<feature type="domain" description="Histidine kinase" evidence="13">
    <location>
        <begin position="484"/>
        <end position="590"/>
    </location>
</feature>
<keyword evidence="16" id="KW-1185">Reference proteome</keyword>
<dbReference type="InterPro" id="IPR004358">
    <property type="entry name" value="Sig_transdc_His_kin-like_C"/>
</dbReference>
<evidence type="ECO:0000259" key="13">
    <source>
        <dbReference type="PROSITE" id="PS50109"/>
    </source>
</evidence>
<keyword evidence="10" id="KW-0902">Two-component regulatory system</keyword>
<dbReference type="PROSITE" id="PS50109">
    <property type="entry name" value="HIS_KIN"/>
    <property type="match status" value="1"/>
</dbReference>
<keyword evidence="12" id="KW-0812">Transmembrane</keyword>
<dbReference type="InterPro" id="IPR003594">
    <property type="entry name" value="HATPase_dom"/>
</dbReference>
<evidence type="ECO:0000256" key="7">
    <source>
        <dbReference type="ARBA" id="ARBA00022741"/>
    </source>
</evidence>
<reference evidence="15 16" key="1">
    <citation type="submission" date="2021-04" db="EMBL/GenBank/DDBJ databases">
        <authorList>
            <person name="Rakotoarivonina H."/>
        </authorList>
    </citation>
    <scope>NUCLEOTIDE SEQUENCE [LARGE SCALE GENOMIC DNA]</scope>
    <source>
        <strain evidence="15 16">XE</strain>
    </source>
</reference>
<evidence type="ECO:0000256" key="1">
    <source>
        <dbReference type="ARBA" id="ARBA00000085"/>
    </source>
</evidence>
<dbReference type="InterPro" id="IPR005467">
    <property type="entry name" value="His_kinase_dom"/>
</dbReference>
<dbReference type="SMART" id="SM00304">
    <property type="entry name" value="HAMP"/>
    <property type="match status" value="1"/>
</dbReference>
<feature type="transmembrane region" description="Helical" evidence="12">
    <location>
        <begin position="301"/>
        <end position="324"/>
    </location>
</feature>
<evidence type="ECO:0000259" key="14">
    <source>
        <dbReference type="PROSITE" id="PS50885"/>
    </source>
</evidence>
<evidence type="ECO:0000256" key="4">
    <source>
        <dbReference type="ARBA" id="ARBA00022475"/>
    </source>
</evidence>
<dbReference type="InterPro" id="IPR003660">
    <property type="entry name" value="HAMP_dom"/>
</dbReference>
<accession>A0ABN7S863</accession>
<evidence type="ECO:0000256" key="10">
    <source>
        <dbReference type="ARBA" id="ARBA00023012"/>
    </source>
</evidence>
<dbReference type="RefSeq" id="WP_213485689.1">
    <property type="nucleotide sequence ID" value="NZ_CAJRAY010000083.1"/>
</dbReference>
<evidence type="ECO:0000256" key="5">
    <source>
        <dbReference type="ARBA" id="ARBA00022553"/>
    </source>
</evidence>
<keyword evidence="6" id="KW-0808">Transferase</keyword>
<dbReference type="PANTHER" id="PTHR34220">
    <property type="entry name" value="SENSOR HISTIDINE KINASE YPDA"/>
    <property type="match status" value="1"/>
</dbReference>
<feature type="domain" description="HAMP" evidence="14">
    <location>
        <begin position="325"/>
        <end position="377"/>
    </location>
</feature>
<comment type="caution">
    <text evidence="15">The sequence shown here is derived from an EMBL/GenBank/DDBJ whole genome shotgun (WGS) entry which is preliminary data.</text>
</comment>
<keyword evidence="12" id="KW-1133">Transmembrane helix</keyword>